<dbReference type="InterPro" id="IPR028108">
    <property type="entry name" value="DUF4505"/>
</dbReference>
<keyword evidence="2" id="KW-1185">Reference proteome</keyword>
<dbReference type="GeneID" id="100369619"/>
<dbReference type="PANTHER" id="PTHR31449">
    <property type="entry name" value="UPF0598 PROTEIN C8ORF82"/>
    <property type="match status" value="1"/>
</dbReference>
<protein>
    <submittedName>
        <fullName evidence="3">UPF0598 protein C8orf82 homolog</fullName>
    </submittedName>
</protein>
<gene>
    <name evidence="3" type="primary">LOC100369619</name>
</gene>
<organism evidence="2 3">
    <name type="scientific">Saccoglossus kowalevskii</name>
    <name type="common">Acorn worm</name>
    <dbReference type="NCBI Taxonomy" id="10224"/>
    <lineage>
        <taxon>Eukaryota</taxon>
        <taxon>Metazoa</taxon>
        <taxon>Hemichordata</taxon>
        <taxon>Enteropneusta</taxon>
        <taxon>Harrimaniidae</taxon>
        <taxon>Saccoglossus</taxon>
    </lineage>
</organism>
<sequence>MIRWKLTSVAKQHVRCLHYIQGQEPSPTIREYFYYIDHQGQLFLDDTKVKNFITCFKEKKFLVFFFRQLKKNNTTRYVEHFPYISLCGVERNFIRCDDRPIVYSHIVEKPSPDNPEETHDVLSYEGTAEALTVKFEPEKLCMLPQSGRVYHPAKLKVGGVGLIKSSLAIEISKHFEFGLAGEYAPPTHFHWKGKRYTLSNELWKLMTDEERKELANV</sequence>
<evidence type="ECO:0000313" key="2">
    <source>
        <dbReference type="Proteomes" id="UP000694865"/>
    </source>
</evidence>
<evidence type="ECO:0000313" key="3">
    <source>
        <dbReference type="RefSeq" id="XP_002735137.2"/>
    </source>
</evidence>
<name>A0ABM0GQL3_SACKO</name>
<evidence type="ECO:0000256" key="1">
    <source>
        <dbReference type="ARBA" id="ARBA00006322"/>
    </source>
</evidence>
<proteinExistence type="inferred from homology"/>
<accession>A0ABM0GQL3</accession>
<comment type="similarity">
    <text evidence="1">Belongs to the UPF0598 family.</text>
</comment>
<dbReference type="Proteomes" id="UP000694865">
    <property type="component" value="Unplaced"/>
</dbReference>
<dbReference type="Pfam" id="PF14956">
    <property type="entry name" value="DUF4505"/>
    <property type="match status" value="1"/>
</dbReference>
<dbReference type="RefSeq" id="XP_002735137.2">
    <property type="nucleotide sequence ID" value="XM_002735091.2"/>
</dbReference>
<dbReference type="PANTHER" id="PTHR31449:SF3">
    <property type="entry name" value="UPF0598 PROTEIN C8ORF82"/>
    <property type="match status" value="1"/>
</dbReference>
<reference evidence="3" key="1">
    <citation type="submission" date="2025-08" db="UniProtKB">
        <authorList>
            <consortium name="RefSeq"/>
        </authorList>
    </citation>
    <scope>IDENTIFICATION</scope>
    <source>
        <tissue evidence="3">Testes</tissue>
    </source>
</reference>